<dbReference type="EMBL" id="CP019473">
    <property type="protein sequence ID" value="UQC76862.1"/>
    <property type="molecule type" value="Genomic_DNA"/>
</dbReference>
<name>A0A9Q8SI13_9PEZI</name>
<dbReference type="AlphaFoldDB" id="A0A9Q8SI13"/>
<proteinExistence type="predicted"/>
<evidence type="ECO:0000313" key="3">
    <source>
        <dbReference type="Proteomes" id="UP000830671"/>
    </source>
</evidence>
<evidence type="ECO:0000256" key="1">
    <source>
        <dbReference type="SAM" id="MobiDB-lite"/>
    </source>
</evidence>
<sequence length="283" mass="31724">MTFDMMKLWEGDGTAASAKNMALELLGVMSAAVSKLRSHVRKVTYSMDGSDSNELSRYLSEPEGDPLLFILYLDGKAAQPHVAIFYVIESDDEAVRGTLSAAWNFMQRHAVPSILISNDEVYHQLTAMWDDRINQHAMNICVTLDLLPQVRVIDELKSDMCRICPNTKRWIAEFDRIMTLRVDNASEALVPEARGAWVWKINVDEVLYTTWSSKRAWSGVSSGTAYDKTVSKCSLSNRKKVSSGNKDEGDDDDNDQEDSDDNGTDDEDAEEDNGTHQKGERKA</sequence>
<dbReference type="Proteomes" id="UP000830671">
    <property type="component" value="Chromosome 11"/>
</dbReference>
<accession>A0A9Q8SI13</accession>
<reference evidence="2" key="1">
    <citation type="journal article" date="2021" name="Mol. Plant Microbe Interact.">
        <title>Complete Genome Sequence of the Plant-Pathogenic Fungus Colletotrichum lupini.</title>
        <authorList>
            <person name="Baroncelli R."/>
            <person name="Pensec F."/>
            <person name="Da Lio D."/>
            <person name="Boufleur T."/>
            <person name="Vicente I."/>
            <person name="Sarrocco S."/>
            <person name="Picot A."/>
            <person name="Baraldi E."/>
            <person name="Sukno S."/>
            <person name="Thon M."/>
            <person name="Le Floch G."/>
        </authorList>
    </citation>
    <scope>NUCLEOTIDE SEQUENCE</scope>
    <source>
        <strain evidence="2">IMI 504893</strain>
    </source>
</reference>
<gene>
    <name evidence="2" type="ORF">CLUP02_18377</name>
</gene>
<dbReference type="GeneID" id="73352289"/>
<dbReference type="RefSeq" id="XP_049138503.1">
    <property type="nucleotide sequence ID" value="XM_049297279.1"/>
</dbReference>
<feature type="compositionally biased region" description="Basic and acidic residues" evidence="1">
    <location>
        <begin position="273"/>
        <end position="283"/>
    </location>
</feature>
<feature type="region of interest" description="Disordered" evidence="1">
    <location>
        <begin position="234"/>
        <end position="283"/>
    </location>
</feature>
<keyword evidence="3" id="KW-1185">Reference proteome</keyword>
<evidence type="ECO:0000313" key="2">
    <source>
        <dbReference type="EMBL" id="UQC76862.1"/>
    </source>
</evidence>
<protein>
    <submittedName>
        <fullName evidence="2">AT hook domain-containing protein</fullName>
    </submittedName>
</protein>
<dbReference type="KEGG" id="clup:CLUP02_18377"/>
<feature type="compositionally biased region" description="Acidic residues" evidence="1">
    <location>
        <begin position="248"/>
        <end position="272"/>
    </location>
</feature>
<organism evidence="2 3">
    <name type="scientific">Colletotrichum lupini</name>
    <dbReference type="NCBI Taxonomy" id="145971"/>
    <lineage>
        <taxon>Eukaryota</taxon>
        <taxon>Fungi</taxon>
        <taxon>Dikarya</taxon>
        <taxon>Ascomycota</taxon>
        <taxon>Pezizomycotina</taxon>
        <taxon>Sordariomycetes</taxon>
        <taxon>Hypocreomycetidae</taxon>
        <taxon>Glomerellales</taxon>
        <taxon>Glomerellaceae</taxon>
        <taxon>Colletotrichum</taxon>
        <taxon>Colletotrichum acutatum species complex</taxon>
    </lineage>
</organism>